<dbReference type="PRINTS" id="PR00131">
    <property type="entry name" value="GLHYDRLASE1"/>
</dbReference>
<evidence type="ECO:0000256" key="5">
    <source>
        <dbReference type="ARBA" id="ARBA00023295"/>
    </source>
</evidence>
<dbReference type="AlphaFoldDB" id="A0A7E5VL97"/>
<dbReference type="OrthoDB" id="65569at2759"/>
<keyword evidence="8" id="KW-1185">Reference proteome</keyword>
<evidence type="ECO:0000256" key="6">
    <source>
        <dbReference type="RuleBase" id="RU003690"/>
    </source>
</evidence>
<reference evidence="9" key="1">
    <citation type="submission" date="2025-08" db="UniProtKB">
        <authorList>
            <consortium name="RefSeq"/>
        </authorList>
    </citation>
    <scope>IDENTIFICATION</scope>
</reference>
<dbReference type="InterPro" id="IPR017853">
    <property type="entry name" value="GH"/>
</dbReference>
<evidence type="ECO:0000256" key="3">
    <source>
        <dbReference type="ARBA" id="ARBA00022801"/>
    </source>
</evidence>
<dbReference type="RefSeq" id="XP_026729103.1">
    <property type="nucleotide sequence ID" value="XM_026873302.1"/>
</dbReference>
<accession>A0A7E5VL97</accession>
<name>A0A7E5VL97_TRINI</name>
<keyword evidence="5" id="KW-0326">Glycosidase</keyword>
<evidence type="ECO:0000256" key="4">
    <source>
        <dbReference type="ARBA" id="ARBA00023180"/>
    </source>
</evidence>
<dbReference type="PANTHER" id="PTHR10353">
    <property type="entry name" value="GLYCOSYL HYDROLASE"/>
    <property type="match status" value="1"/>
</dbReference>
<dbReference type="SUPFAM" id="SSF51445">
    <property type="entry name" value="(Trans)glycosidases"/>
    <property type="match status" value="1"/>
</dbReference>
<dbReference type="PANTHER" id="PTHR10353:SF36">
    <property type="entry name" value="LP05116P"/>
    <property type="match status" value="1"/>
</dbReference>
<keyword evidence="3" id="KW-0378">Hydrolase</keyword>
<dbReference type="GO" id="GO:0005975">
    <property type="term" value="P:carbohydrate metabolic process"/>
    <property type="evidence" value="ECO:0007669"/>
    <property type="project" value="InterPro"/>
</dbReference>
<dbReference type="GeneID" id="113494817"/>
<dbReference type="Proteomes" id="UP000322000">
    <property type="component" value="Chromosome 6"/>
</dbReference>
<evidence type="ECO:0000313" key="8">
    <source>
        <dbReference type="Proteomes" id="UP000322000"/>
    </source>
</evidence>
<gene>
    <name evidence="9" type="primary">LOC113494817</name>
</gene>
<dbReference type="GO" id="GO:0008422">
    <property type="term" value="F:beta-glucosidase activity"/>
    <property type="evidence" value="ECO:0007669"/>
    <property type="project" value="TreeGrafter"/>
</dbReference>
<evidence type="ECO:0000256" key="2">
    <source>
        <dbReference type="ARBA" id="ARBA00011738"/>
    </source>
</evidence>
<organism evidence="8 9">
    <name type="scientific">Trichoplusia ni</name>
    <name type="common">Cabbage looper</name>
    <dbReference type="NCBI Taxonomy" id="7111"/>
    <lineage>
        <taxon>Eukaryota</taxon>
        <taxon>Metazoa</taxon>
        <taxon>Ecdysozoa</taxon>
        <taxon>Arthropoda</taxon>
        <taxon>Hexapoda</taxon>
        <taxon>Insecta</taxon>
        <taxon>Pterygota</taxon>
        <taxon>Neoptera</taxon>
        <taxon>Endopterygota</taxon>
        <taxon>Lepidoptera</taxon>
        <taxon>Glossata</taxon>
        <taxon>Ditrysia</taxon>
        <taxon>Noctuoidea</taxon>
        <taxon>Noctuidae</taxon>
        <taxon>Plusiinae</taxon>
        <taxon>Trichoplusia</taxon>
    </lineage>
</organism>
<evidence type="ECO:0000256" key="1">
    <source>
        <dbReference type="ARBA" id="ARBA00010838"/>
    </source>
</evidence>
<feature type="signal peptide" evidence="7">
    <location>
        <begin position="1"/>
        <end position="23"/>
    </location>
</feature>
<dbReference type="InterPro" id="IPR001360">
    <property type="entry name" value="Glyco_hydro_1"/>
</dbReference>
<comment type="similarity">
    <text evidence="1 6">Belongs to the glycosyl hydrolase 1 family.</text>
</comment>
<keyword evidence="4" id="KW-0325">Glycoprotein</keyword>
<keyword evidence="7" id="KW-0732">Signal</keyword>
<evidence type="ECO:0000313" key="9">
    <source>
        <dbReference type="RefSeq" id="XP_026729103.1"/>
    </source>
</evidence>
<dbReference type="Gene3D" id="3.20.20.80">
    <property type="entry name" value="Glycosidases"/>
    <property type="match status" value="1"/>
</dbReference>
<dbReference type="FunFam" id="3.20.20.80:FF:000013">
    <property type="entry name" value="lactase-phlorizin hydrolase"/>
    <property type="match status" value="1"/>
</dbReference>
<comment type="subunit">
    <text evidence="2">Homodimer.</text>
</comment>
<feature type="chain" id="PRO_5028953101" evidence="7">
    <location>
        <begin position="24"/>
        <end position="510"/>
    </location>
</feature>
<dbReference type="InParanoid" id="A0A7E5VL97"/>
<dbReference type="Pfam" id="PF00232">
    <property type="entry name" value="Glyco_hydro_1"/>
    <property type="match status" value="1"/>
</dbReference>
<evidence type="ECO:0000256" key="7">
    <source>
        <dbReference type="SAM" id="SignalP"/>
    </source>
</evidence>
<protein>
    <submittedName>
        <fullName evidence="9">Myrosinase 1-like isoform X2</fullName>
    </submittedName>
</protein>
<sequence length="510" mass="57761">MLLHVNPFVLLATSSFFLGTSHTEEVQQAKMRKIPEGLKLGVATAAFQIEGGWNASDKAPSIWDNYCHIPGKVSDGTDGNDTCKSYEFYQRDIKMLKFLGVDFYRFSISWPRVLPNGFANKISKDGIGYYNKLVDELLANGIEPVVTIYHWDLPQNLQDLGGWANPLIAEWFEDFARVLYTALGDRVKTWITLNEPKQLGIYGYGTERFAPNICSAGLGEYMVVKNMLLAHARAWHVYDKEFRDTQKGICGITIASDFREGLTDSPADVEVGKLALDFEIGLYSHPIFSKTGGFPERVVKRIAEKSAEQGYPRSRLPELTKAEIDLIKGTSDFYGFNHYSSKFFTTETYKRGMFPIPSYSDDIGAVGTYGGYVEAPVIHTTKIPDGIRKALNWVKDEYDNPEVFITENGYGTFGGNNDVERIEYYKEYLNAVLDAIELDGCRVRTYTAWSLMDNMEWSSGISAKFGLFDVDFNDDRRTRRPRASAFWYKDVIAKRTLDLEAKPHAEEISF</sequence>
<proteinExistence type="inferred from homology"/>